<dbReference type="Proteomes" id="UP001160301">
    <property type="component" value="Unassembled WGS sequence"/>
</dbReference>
<sequence>MSGPVPLDVFEEVEAPPLPVGDVVELEPSVPPAPPAFWVPEALSQAA</sequence>
<accession>A0ABT6NRB5</accession>
<protein>
    <submittedName>
        <fullName evidence="1">Uncharacterized protein</fullName>
    </submittedName>
</protein>
<reference evidence="1 2" key="1">
    <citation type="submission" date="2023-04" db="EMBL/GenBank/DDBJ databases">
        <title>The genome sequence of Polyangium sorediatum DSM14670.</title>
        <authorList>
            <person name="Zhang X."/>
        </authorList>
    </citation>
    <scope>NUCLEOTIDE SEQUENCE [LARGE SCALE GENOMIC DNA]</scope>
    <source>
        <strain evidence="1 2">DSM 14670</strain>
    </source>
</reference>
<organism evidence="1 2">
    <name type="scientific">Polyangium sorediatum</name>
    <dbReference type="NCBI Taxonomy" id="889274"/>
    <lineage>
        <taxon>Bacteria</taxon>
        <taxon>Pseudomonadati</taxon>
        <taxon>Myxococcota</taxon>
        <taxon>Polyangia</taxon>
        <taxon>Polyangiales</taxon>
        <taxon>Polyangiaceae</taxon>
        <taxon>Polyangium</taxon>
    </lineage>
</organism>
<dbReference type="RefSeq" id="WP_284720522.1">
    <property type="nucleotide sequence ID" value="NZ_JARZHI010000011.1"/>
</dbReference>
<keyword evidence="2" id="KW-1185">Reference proteome</keyword>
<proteinExistence type="predicted"/>
<comment type="caution">
    <text evidence="1">The sequence shown here is derived from an EMBL/GenBank/DDBJ whole genome shotgun (WGS) entry which is preliminary data.</text>
</comment>
<evidence type="ECO:0000313" key="2">
    <source>
        <dbReference type="Proteomes" id="UP001160301"/>
    </source>
</evidence>
<name>A0ABT6NRB5_9BACT</name>
<gene>
    <name evidence="1" type="ORF">QHF89_15270</name>
</gene>
<evidence type="ECO:0000313" key="1">
    <source>
        <dbReference type="EMBL" id="MDI1430853.1"/>
    </source>
</evidence>
<dbReference type="EMBL" id="JARZHI010000011">
    <property type="protein sequence ID" value="MDI1430853.1"/>
    <property type="molecule type" value="Genomic_DNA"/>
</dbReference>